<dbReference type="AlphaFoldDB" id="A0A842JDL2"/>
<dbReference type="Proteomes" id="UP000587396">
    <property type="component" value="Unassembled WGS sequence"/>
</dbReference>
<dbReference type="Pfam" id="PF07009">
    <property type="entry name" value="NusG_II"/>
    <property type="match status" value="1"/>
</dbReference>
<protein>
    <submittedName>
        <fullName evidence="1">NusG domain II-containing protein</fullName>
    </submittedName>
</protein>
<evidence type="ECO:0000313" key="1">
    <source>
        <dbReference type="EMBL" id="MBC2890073.1"/>
    </source>
</evidence>
<reference evidence="1 2" key="1">
    <citation type="submission" date="2020-08" db="EMBL/GenBank/DDBJ databases">
        <authorList>
            <person name="Liu C."/>
            <person name="Sun Q."/>
        </authorList>
    </citation>
    <scope>NUCLEOTIDE SEQUENCE [LARGE SCALE GENOMIC DNA]</scope>
    <source>
        <strain evidence="1 2">N22</strain>
    </source>
</reference>
<gene>
    <name evidence="1" type="ORF">H7313_12080</name>
</gene>
<dbReference type="EMBL" id="JACMSE010000009">
    <property type="protein sequence ID" value="MBC2890073.1"/>
    <property type="molecule type" value="Genomic_DNA"/>
</dbReference>
<accession>A0A842JDL2</accession>
<organism evidence="1 2">
    <name type="scientific">Gordonibacter massiliensis</name>
    <name type="common">ex Traore et al. 2017</name>
    <dbReference type="NCBI Taxonomy" id="1841863"/>
    <lineage>
        <taxon>Bacteria</taxon>
        <taxon>Bacillati</taxon>
        <taxon>Actinomycetota</taxon>
        <taxon>Coriobacteriia</taxon>
        <taxon>Eggerthellales</taxon>
        <taxon>Eggerthellaceae</taxon>
        <taxon>Gordonibacter</taxon>
    </lineage>
</organism>
<comment type="caution">
    <text evidence="1">The sequence shown here is derived from an EMBL/GenBank/DDBJ whole genome shotgun (WGS) entry which is preliminary data.</text>
</comment>
<dbReference type="InterPro" id="IPR038690">
    <property type="entry name" value="NusG_2_sf"/>
</dbReference>
<evidence type="ECO:0000313" key="2">
    <source>
        <dbReference type="Proteomes" id="UP000587396"/>
    </source>
</evidence>
<name>A0A842JDL2_9ACTN</name>
<dbReference type="Gene3D" id="2.60.320.10">
    <property type="entry name" value="N-utilization substance G protein NusG, insert domain"/>
    <property type="match status" value="1"/>
</dbReference>
<sequence length="147" mass="15089">MRPHVAAAASETAARRDRGRRVEILFAVAVAATALVLFAVAQAAGAAPSGAHAVATIARNGTVLETIDLSAVDEPYTLRFEDESGANVVAVEPGRIRVVEADCPDKVCVNAGWIDAPGRPIACVPHGLTIVVEREGGGADGIDALAR</sequence>
<dbReference type="CDD" id="cd09846">
    <property type="entry name" value="DUF1312"/>
    <property type="match status" value="1"/>
</dbReference>
<keyword evidence="2" id="KW-1185">Reference proteome</keyword>
<proteinExistence type="predicted"/>